<feature type="transmembrane region" description="Helical" evidence="1">
    <location>
        <begin position="43"/>
        <end position="62"/>
    </location>
</feature>
<evidence type="ECO:0000313" key="3">
    <source>
        <dbReference type="Proteomes" id="UP000177506"/>
    </source>
</evidence>
<comment type="caution">
    <text evidence="2">The sequence shown here is derived from an EMBL/GenBank/DDBJ whole genome shotgun (WGS) entry which is preliminary data.</text>
</comment>
<gene>
    <name evidence="2" type="ORF">BEN49_00245</name>
</gene>
<dbReference type="Proteomes" id="UP000177506">
    <property type="component" value="Unassembled WGS sequence"/>
</dbReference>
<keyword evidence="1" id="KW-1133">Transmembrane helix</keyword>
<keyword evidence="3" id="KW-1185">Reference proteome</keyword>
<evidence type="ECO:0000313" key="2">
    <source>
        <dbReference type="EMBL" id="OGX90767.1"/>
    </source>
</evidence>
<feature type="transmembrane region" description="Helical" evidence="1">
    <location>
        <begin position="217"/>
        <end position="235"/>
    </location>
</feature>
<name>A0A1G1TIS0_9BACT</name>
<dbReference type="OrthoDB" id="875405at2"/>
<evidence type="ECO:0000256" key="1">
    <source>
        <dbReference type="SAM" id="Phobius"/>
    </source>
</evidence>
<dbReference type="RefSeq" id="WP_070742572.1">
    <property type="nucleotide sequence ID" value="NZ_MDZA01000111.1"/>
</dbReference>
<organism evidence="2 3">
    <name type="scientific">Hymenobacter coccineus</name>
    <dbReference type="NCBI Taxonomy" id="1908235"/>
    <lineage>
        <taxon>Bacteria</taxon>
        <taxon>Pseudomonadati</taxon>
        <taxon>Bacteroidota</taxon>
        <taxon>Cytophagia</taxon>
        <taxon>Cytophagales</taxon>
        <taxon>Hymenobacteraceae</taxon>
        <taxon>Hymenobacter</taxon>
    </lineage>
</organism>
<keyword evidence="1" id="KW-0812">Transmembrane</keyword>
<dbReference type="EMBL" id="MDZA01000111">
    <property type="protein sequence ID" value="OGX90767.1"/>
    <property type="molecule type" value="Genomic_DNA"/>
</dbReference>
<keyword evidence="1" id="KW-0472">Membrane</keyword>
<accession>A0A1G1TIS0</accession>
<sequence>MTAAFPVAPRLRPLLLFAGLALAIIATEHVVTTRAVFYQHPALPAAVVFDLLVVVPALFYWLVVRHYGLSFSTVGAMVGACLALAFWLLPASRQQPLRALAFLPALLEGAALLAAAARARRLWRAYRAARQELSWGPSLGRAVEQVLGLPGVVLVAEINMLRYAVLGWWAPVEAHPAHAAFSGHRESGFVALMATVGFLTLIETAAAHLVLGHWHPVAANWLTLASLYTVLLLVAHTHAVRLCPLLLGPQALVVRVGFAWQVAVPRAAVVATAIREAPASAPDTLNAAKVLLASPNVLLTFAAPVVVAGPYGTRRIVRRLALYLDQPQALLVALAGGAGA</sequence>
<dbReference type="AlphaFoldDB" id="A0A1G1TIS0"/>
<feature type="transmembrane region" description="Helical" evidence="1">
    <location>
        <begin position="69"/>
        <end position="89"/>
    </location>
</feature>
<feature type="transmembrane region" description="Helical" evidence="1">
    <location>
        <begin position="189"/>
        <end position="211"/>
    </location>
</feature>
<proteinExistence type="predicted"/>
<feature type="transmembrane region" description="Helical" evidence="1">
    <location>
        <begin position="95"/>
        <end position="117"/>
    </location>
</feature>
<reference evidence="2 3" key="1">
    <citation type="submission" date="2016-08" db="EMBL/GenBank/DDBJ databases">
        <title>Hymenobacter coccineus sp. nov., Hymenobacter lapidarius sp. nov. and Hymenobacter glacialis sp. nov., isolated from Antarctic soil.</title>
        <authorList>
            <person name="Sedlacek I."/>
            <person name="Kralova S."/>
            <person name="Kyrova K."/>
            <person name="Maslanova I."/>
            <person name="Stankova E."/>
            <person name="Vrbovska V."/>
            <person name="Nemec M."/>
            <person name="Bartak M."/>
            <person name="Svec P."/>
            <person name="Busse H.-J."/>
            <person name="Pantucek R."/>
        </authorList>
    </citation>
    <scope>NUCLEOTIDE SEQUENCE [LARGE SCALE GENOMIC DNA]</scope>
    <source>
        <strain evidence="2 3">CCM 8649</strain>
    </source>
</reference>
<protein>
    <submittedName>
        <fullName evidence="2">Uncharacterized protein</fullName>
    </submittedName>
</protein>